<dbReference type="PROSITE" id="PS50164">
    <property type="entry name" value="GIY_YIG"/>
    <property type="match status" value="1"/>
</dbReference>
<dbReference type="InterPro" id="IPR035901">
    <property type="entry name" value="GIY-YIG_endonuc_sf"/>
</dbReference>
<reference evidence="3 4" key="1">
    <citation type="journal article" date="2015" name="Nature">
        <title>rRNA introns, odd ribosomes, and small enigmatic genomes across a large radiation of phyla.</title>
        <authorList>
            <person name="Brown C.T."/>
            <person name="Hug L.A."/>
            <person name="Thomas B.C."/>
            <person name="Sharon I."/>
            <person name="Castelle C.J."/>
            <person name="Singh A."/>
            <person name="Wilkins M.J."/>
            <person name="Williams K.H."/>
            <person name="Banfield J.F."/>
        </authorList>
    </citation>
    <scope>NUCLEOTIDE SEQUENCE [LARGE SCALE GENOMIC DNA]</scope>
</reference>
<dbReference type="SUPFAM" id="SSF82771">
    <property type="entry name" value="GIY-YIG endonuclease"/>
    <property type="match status" value="1"/>
</dbReference>
<dbReference type="CDD" id="cd10456">
    <property type="entry name" value="GIY-YIG_UPF0213"/>
    <property type="match status" value="1"/>
</dbReference>
<dbReference type="STRING" id="1618387.UW44_C0003G0142"/>
<dbReference type="InterPro" id="IPR050190">
    <property type="entry name" value="UPF0213_domain"/>
</dbReference>
<dbReference type="Pfam" id="PF01541">
    <property type="entry name" value="GIY-YIG"/>
    <property type="match status" value="1"/>
</dbReference>
<dbReference type="AlphaFoldDB" id="A0A0G1KWK8"/>
<dbReference type="InterPro" id="IPR000305">
    <property type="entry name" value="GIY-YIG_endonuc"/>
</dbReference>
<evidence type="ECO:0000256" key="1">
    <source>
        <dbReference type="ARBA" id="ARBA00007435"/>
    </source>
</evidence>
<dbReference type="SMART" id="SM00465">
    <property type="entry name" value="GIYc"/>
    <property type="match status" value="1"/>
</dbReference>
<gene>
    <name evidence="3" type="ORF">UW44_C0003G0142</name>
</gene>
<dbReference type="PANTHER" id="PTHR34477:SF1">
    <property type="entry name" value="UPF0213 PROTEIN YHBQ"/>
    <property type="match status" value="1"/>
</dbReference>
<sequence>MTFNVYILRTSGNTLYIGQTNNLERRLKEHKSGTSRSAKYLRCFENAVLVYSEEQPTRQEAMKREREIRTWKKEKKERLVAGKLF</sequence>
<evidence type="ECO:0000313" key="4">
    <source>
        <dbReference type="Proteomes" id="UP000034006"/>
    </source>
</evidence>
<proteinExistence type="inferred from homology"/>
<accession>A0A0G1KWK8</accession>
<comment type="caution">
    <text evidence="3">The sequence shown here is derived from an EMBL/GenBank/DDBJ whole genome shotgun (WGS) entry which is preliminary data.</text>
</comment>
<dbReference type="Proteomes" id="UP000034006">
    <property type="component" value="Unassembled WGS sequence"/>
</dbReference>
<dbReference type="PANTHER" id="PTHR34477">
    <property type="entry name" value="UPF0213 PROTEIN YHBQ"/>
    <property type="match status" value="1"/>
</dbReference>
<comment type="similarity">
    <text evidence="1">Belongs to the UPF0213 family.</text>
</comment>
<organism evidence="3 4">
    <name type="scientific">Candidatus Collierbacteria bacterium GW2011_GWB2_44_22</name>
    <dbReference type="NCBI Taxonomy" id="1618387"/>
    <lineage>
        <taxon>Bacteria</taxon>
        <taxon>Candidatus Collieribacteriota</taxon>
    </lineage>
</organism>
<name>A0A0G1KWK8_9BACT</name>
<feature type="domain" description="GIY-YIG" evidence="2">
    <location>
        <begin position="1"/>
        <end position="78"/>
    </location>
</feature>
<dbReference type="Gene3D" id="3.40.1440.10">
    <property type="entry name" value="GIY-YIG endonuclease"/>
    <property type="match status" value="1"/>
</dbReference>
<protein>
    <submittedName>
        <fullName evidence="3">GIY-YIG catalytic domain protein</fullName>
    </submittedName>
</protein>
<evidence type="ECO:0000313" key="3">
    <source>
        <dbReference type="EMBL" id="KKT52299.1"/>
    </source>
</evidence>
<evidence type="ECO:0000259" key="2">
    <source>
        <dbReference type="PROSITE" id="PS50164"/>
    </source>
</evidence>
<dbReference type="EMBL" id="LCIH01000003">
    <property type="protein sequence ID" value="KKT52299.1"/>
    <property type="molecule type" value="Genomic_DNA"/>
</dbReference>